<keyword evidence="3 5" id="KW-0269">Exonuclease</keyword>
<keyword evidence="2" id="KW-0378">Hydrolase</keyword>
<evidence type="ECO:0000313" key="5">
    <source>
        <dbReference type="EMBL" id="TXK78173.1"/>
    </source>
</evidence>
<sequence>MFYLKKQELKTDPLQLLSKNWQKTMQQLELSAKDARLKAFYQAGAVAAGTALQDIHYVALDFETTGLDPVRDGIVSIGLVPLTLERIYSSKAQSYLVKPRIQLKDSSVIVHGITDSVIAQAPDLEQYIEPLLQALAGKVVLVHHLPIERAFLYHGLMSRIKEGVVFPMIDTLALERGFTQSGLKGWWRSMTAQAKPSLRLADCRRRYQLPAYQPHHAVTDAMGCAELFQAQVARHLSASTPVGKLWS</sequence>
<evidence type="ECO:0000256" key="3">
    <source>
        <dbReference type="ARBA" id="ARBA00022839"/>
    </source>
</evidence>
<dbReference type="PANTHER" id="PTHR30231:SF4">
    <property type="entry name" value="PROTEIN NEN2"/>
    <property type="match status" value="1"/>
</dbReference>
<evidence type="ECO:0000256" key="1">
    <source>
        <dbReference type="ARBA" id="ARBA00022722"/>
    </source>
</evidence>
<dbReference type="NCBIfam" id="NF006602">
    <property type="entry name" value="PRK09146.1"/>
    <property type="match status" value="1"/>
</dbReference>
<keyword evidence="1" id="KW-0540">Nuclease</keyword>
<dbReference type="Pfam" id="PF00929">
    <property type="entry name" value="RNase_T"/>
    <property type="match status" value="1"/>
</dbReference>
<dbReference type="InterPro" id="IPR013520">
    <property type="entry name" value="Ribonucl_H"/>
</dbReference>
<organism evidence="5 6">
    <name type="scientific">Rheinheimera tangshanensis</name>
    <dbReference type="NCBI Taxonomy" id="400153"/>
    <lineage>
        <taxon>Bacteria</taxon>
        <taxon>Pseudomonadati</taxon>
        <taxon>Pseudomonadota</taxon>
        <taxon>Gammaproteobacteria</taxon>
        <taxon>Chromatiales</taxon>
        <taxon>Chromatiaceae</taxon>
        <taxon>Rheinheimera</taxon>
    </lineage>
</organism>
<protein>
    <submittedName>
        <fullName evidence="5">3'-5' exonuclease</fullName>
    </submittedName>
</protein>
<evidence type="ECO:0000259" key="4">
    <source>
        <dbReference type="SMART" id="SM00479"/>
    </source>
</evidence>
<keyword evidence="6" id="KW-1185">Reference proteome</keyword>
<dbReference type="PANTHER" id="PTHR30231">
    <property type="entry name" value="DNA POLYMERASE III SUBUNIT EPSILON"/>
    <property type="match status" value="1"/>
</dbReference>
<comment type="caution">
    <text evidence="5">The sequence shown here is derived from an EMBL/GenBank/DDBJ whole genome shotgun (WGS) entry which is preliminary data.</text>
</comment>
<dbReference type="CDD" id="cd06127">
    <property type="entry name" value="DEDDh"/>
    <property type="match status" value="1"/>
</dbReference>
<dbReference type="EMBL" id="VRLR01000014">
    <property type="protein sequence ID" value="TXK78173.1"/>
    <property type="molecule type" value="Genomic_DNA"/>
</dbReference>
<name>A0A5C8LQE8_9GAMM</name>
<evidence type="ECO:0000256" key="2">
    <source>
        <dbReference type="ARBA" id="ARBA00022801"/>
    </source>
</evidence>
<feature type="domain" description="Exonuclease" evidence="4">
    <location>
        <begin position="56"/>
        <end position="237"/>
    </location>
</feature>
<dbReference type="SMART" id="SM00479">
    <property type="entry name" value="EXOIII"/>
    <property type="match status" value="1"/>
</dbReference>
<dbReference type="Gene3D" id="3.30.420.10">
    <property type="entry name" value="Ribonuclease H-like superfamily/Ribonuclease H"/>
    <property type="match status" value="1"/>
</dbReference>
<dbReference type="SUPFAM" id="SSF53098">
    <property type="entry name" value="Ribonuclease H-like"/>
    <property type="match status" value="1"/>
</dbReference>
<accession>A0A5C8LQE8</accession>
<dbReference type="RefSeq" id="WP_147905296.1">
    <property type="nucleotide sequence ID" value="NZ_BAAAGC010000012.1"/>
</dbReference>
<dbReference type="GO" id="GO:0008408">
    <property type="term" value="F:3'-5' exonuclease activity"/>
    <property type="evidence" value="ECO:0007669"/>
    <property type="project" value="TreeGrafter"/>
</dbReference>
<dbReference type="GO" id="GO:0003676">
    <property type="term" value="F:nucleic acid binding"/>
    <property type="evidence" value="ECO:0007669"/>
    <property type="project" value="InterPro"/>
</dbReference>
<dbReference type="InterPro" id="IPR012337">
    <property type="entry name" value="RNaseH-like_sf"/>
</dbReference>
<dbReference type="GO" id="GO:0005829">
    <property type="term" value="C:cytosol"/>
    <property type="evidence" value="ECO:0007669"/>
    <property type="project" value="TreeGrafter"/>
</dbReference>
<dbReference type="Proteomes" id="UP000321814">
    <property type="component" value="Unassembled WGS sequence"/>
</dbReference>
<dbReference type="AlphaFoldDB" id="A0A5C8LQE8"/>
<dbReference type="InterPro" id="IPR036397">
    <property type="entry name" value="RNaseH_sf"/>
</dbReference>
<gene>
    <name evidence="5" type="ORF">FU839_16820</name>
</gene>
<dbReference type="OrthoDB" id="5497329at2"/>
<evidence type="ECO:0000313" key="6">
    <source>
        <dbReference type="Proteomes" id="UP000321814"/>
    </source>
</evidence>
<proteinExistence type="predicted"/>
<dbReference type="GO" id="GO:0006259">
    <property type="term" value="P:DNA metabolic process"/>
    <property type="evidence" value="ECO:0007669"/>
    <property type="project" value="UniProtKB-ARBA"/>
</dbReference>
<reference evidence="5 6" key="1">
    <citation type="submission" date="2019-08" db="EMBL/GenBank/DDBJ databases">
        <title>Draft genome analysis of Rheinheimera tangshanensis isolated from the roots of fresh rice plants (Oryza sativa).</title>
        <authorList>
            <person name="Yu Q."/>
            <person name="Qi Y."/>
            <person name="Zhang H."/>
            <person name="Pu J."/>
        </authorList>
    </citation>
    <scope>NUCLEOTIDE SEQUENCE [LARGE SCALE GENOMIC DNA]</scope>
    <source>
        <strain evidence="5 6">JA3-B52</strain>
    </source>
</reference>